<proteinExistence type="predicted"/>
<accession>A0ABN1RTK9</accession>
<dbReference type="PROSITE" id="PS51257">
    <property type="entry name" value="PROKAR_LIPOPROTEIN"/>
    <property type="match status" value="1"/>
</dbReference>
<sequence length="286" mass="29936">MLRRLLVLPALAAVVAASACAPADDTGTGAAPSASAADCAKDRLPLKTAGKLTIATDTPAFEPWFKNDDPGNGEGFESAVAYAVAERLGFAKGEVVWTKVGFEQSYAPGSKDFDFDINQISVTPEREKAVTFSDGYYTVAQGVVTLGDGKFAGAATKEQLKDAKIGVQVGTTSLTAVQEQLEPGEEPRVFNTQIDVINALKNKQVDAVVVDLPTAFYVTAAQVEGSKIVGQLPASGEDEKFGLLLEKGSPLVTCLNQAIGELKADGSLQKITDQWLAEAAGAPVLK</sequence>
<keyword evidence="6" id="KW-1185">Reference proteome</keyword>
<evidence type="ECO:0000256" key="2">
    <source>
        <dbReference type="SAM" id="SignalP"/>
    </source>
</evidence>
<dbReference type="SUPFAM" id="SSF53850">
    <property type="entry name" value="Periplasmic binding protein-like II"/>
    <property type="match status" value="1"/>
</dbReference>
<dbReference type="PANTHER" id="PTHR35936:SF17">
    <property type="entry name" value="ARGININE-BINDING EXTRACELLULAR PROTEIN ARTP"/>
    <property type="match status" value="1"/>
</dbReference>
<evidence type="ECO:0000259" key="4">
    <source>
        <dbReference type="SMART" id="SM00079"/>
    </source>
</evidence>
<name>A0ABN1RTK9_9ACTN</name>
<dbReference type="Pfam" id="PF00497">
    <property type="entry name" value="SBP_bac_3"/>
    <property type="match status" value="1"/>
</dbReference>
<dbReference type="PANTHER" id="PTHR35936">
    <property type="entry name" value="MEMBRANE-BOUND LYTIC MUREIN TRANSGLYCOSYLASE F"/>
    <property type="match status" value="1"/>
</dbReference>
<gene>
    <name evidence="5" type="ORF">GCM10009550_58960</name>
</gene>
<dbReference type="SMART" id="SM00062">
    <property type="entry name" value="PBPb"/>
    <property type="match status" value="1"/>
</dbReference>
<dbReference type="InterPro" id="IPR001320">
    <property type="entry name" value="Iontro_rcpt_C"/>
</dbReference>
<organism evidence="5 6">
    <name type="scientific">Actinocorallia libanotica</name>
    <dbReference type="NCBI Taxonomy" id="46162"/>
    <lineage>
        <taxon>Bacteria</taxon>
        <taxon>Bacillati</taxon>
        <taxon>Actinomycetota</taxon>
        <taxon>Actinomycetes</taxon>
        <taxon>Streptosporangiales</taxon>
        <taxon>Thermomonosporaceae</taxon>
        <taxon>Actinocorallia</taxon>
    </lineage>
</organism>
<dbReference type="RefSeq" id="WP_344244280.1">
    <property type="nucleotide sequence ID" value="NZ_BAAAHH010000030.1"/>
</dbReference>
<dbReference type="SMART" id="SM00079">
    <property type="entry name" value="PBPe"/>
    <property type="match status" value="1"/>
</dbReference>
<evidence type="ECO:0000259" key="3">
    <source>
        <dbReference type="SMART" id="SM00062"/>
    </source>
</evidence>
<dbReference type="CDD" id="cd13530">
    <property type="entry name" value="PBP2_peptides_like"/>
    <property type="match status" value="1"/>
</dbReference>
<evidence type="ECO:0000256" key="1">
    <source>
        <dbReference type="ARBA" id="ARBA00022729"/>
    </source>
</evidence>
<dbReference type="Proteomes" id="UP001500665">
    <property type="component" value="Unassembled WGS sequence"/>
</dbReference>
<protein>
    <submittedName>
        <fullName evidence="5">ABC transporter substrate-binding protein</fullName>
    </submittedName>
</protein>
<dbReference type="EMBL" id="BAAAHH010000030">
    <property type="protein sequence ID" value="GAA0963409.1"/>
    <property type="molecule type" value="Genomic_DNA"/>
</dbReference>
<feature type="signal peptide" evidence="2">
    <location>
        <begin position="1"/>
        <end position="23"/>
    </location>
</feature>
<reference evidence="5 6" key="1">
    <citation type="journal article" date="2019" name="Int. J. Syst. Evol. Microbiol.">
        <title>The Global Catalogue of Microorganisms (GCM) 10K type strain sequencing project: providing services to taxonomists for standard genome sequencing and annotation.</title>
        <authorList>
            <consortium name="The Broad Institute Genomics Platform"/>
            <consortium name="The Broad Institute Genome Sequencing Center for Infectious Disease"/>
            <person name="Wu L."/>
            <person name="Ma J."/>
        </authorList>
    </citation>
    <scope>NUCLEOTIDE SEQUENCE [LARGE SCALE GENOMIC DNA]</scope>
    <source>
        <strain evidence="5 6">JCM 10696</strain>
    </source>
</reference>
<evidence type="ECO:0000313" key="6">
    <source>
        <dbReference type="Proteomes" id="UP001500665"/>
    </source>
</evidence>
<comment type="caution">
    <text evidence="5">The sequence shown here is derived from an EMBL/GenBank/DDBJ whole genome shotgun (WGS) entry which is preliminary data.</text>
</comment>
<dbReference type="Gene3D" id="3.40.190.10">
    <property type="entry name" value="Periplasmic binding protein-like II"/>
    <property type="match status" value="2"/>
</dbReference>
<evidence type="ECO:0000313" key="5">
    <source>
        <dbReference type="EMBL" id="GAA0963409.1"/>
    </source>
</evidence>
<dbReference type="InterPro" id="IPR001638">
    <property type="entry name" value="Solute-binding_3/MltF_N"/>
</dbReference>
<feature type="domain" description="Ionotropic glutamate receptor C-terminal" evidence="4">
    <location>
        <begin position="51"/>
        <end position="278"/>
    </location>
</feature>
<feature type="chain" id="PRO_5047243417" evidence="2">
    <location>
        <begin position="24"/>
        <end position="286"/>
    </location>
</feature>
<keyword evidence="1 2" id="KW-0732">Signal</keyword>
<feature type="domain" description="Solute-binding protein family 3/N-terminal" evidence="3">
    <location>
        <begin position="51"/>
        <end position="279"/>
    </location>
</feature>